<dbReference type="Proteomes" id="UP000438429">
    <property type="component" value="Unassembled WGS sequence"/>
</dbReference>
<evidence type="ECO:0000313" key="2">
    <source>
        <dbReference type="Proteomes" id="UP000438429"/>
    </source>
</evidence>
<accession>A0A6A4TNI1</accession>
<organism evidence="1 2">
    <name type="scientific">Scophthalmus maximus</name>
    <name type="common">Turbot</name>
    <name type="synonym">Psetta maxima</name>
    <dbReference type="NCBI Taxonomy" id="52904"/>
    <lineage>
        <taxon>Eukaryota</taxon>
        <taxon>Metazoa</taxon>
        <taxon>Chordata</taxon>
        <taxon>Craniata</taxon>
        <taxon>Vertebrata</taxon>
        <taxon>Euteleostomi</taxon>
        <taxon>Actinopterygii</taxon>
        <taxon>Neopterygii</taxon>
        <taxon>Teleostei</taxon>
        <taxon>Neoteleostei</taxon>
        <taxon>Acanthomorphata</taxon>
        <taxon>Carangaria</taxon>
        <taxon>Pleuronectiformes</taxon>
        <taxon>Pleuronectoidei</taxon>
        <taxon>Scophthalmidae</taxon>
        <taxon>Scophthalmus</taxon>
    </lineage>
</organism>
<protein>
    <submittedName>
        <fullName evidence="1">Uncharacterized protein</fullName>
    </submittedName>
</protein>
<dbReference type="EMBL" id="VEVO01000003">
    <property type="protein sequence ID" value="KAF0044321.1"/>
    <property type="molecule type" value="Genomic_DNA"/>
</dbReference>
<dbReference type="AlphaFoldDB" id="A0A6A4TNI1"/>
<reference evidence="1 2" key="1">
    <citation type="submission" date="2019-06" db="EMBL/GenBank/DDBJ databases">
        <title>Draft genomes of female and male turbot (Scophthalmus maximus).</title>
        <authorList>
            <person name="Xu H."/>
            <person name="Xu X.-W."/>
            <person name="Shao C."/>
            <person name="Chen S."/>
        </authorList>
    </citation>
    <scope>NUCLEOTIDE SEQUENCE [LARGE SCALE GENOMIC DNA]</scope>
    <source>
        <strain evidence="1">Ysfricsl-2016a</strain>
        <tissue evidence="1">Blood</tissue>
    </source>
</reference>
<evidence type="ECO:0000313" key="1">
    <source>
        <dbReference type="EMBL" id="KAF0044321.1"/>
    </source>
</evidence>
<comment type="caution">
    <text evidence="1">The sequence shown here is derived from an EMBL/GenBank/DDBJ whole genome shotgun (WGS) entry which is preliminary data.</text>
</comment>
<sequence length="92" mass="10470">MTIVSEPDEIKHRDTHVHCDILQLSLCNPYRGLTADHNQPIAFQNDVRARSSCSLLEDYLPTRWNGVDTRTTDIMLVCSVGRWVFVKSLIGV</sequence>
<name>A0A6A4TNI1_SCOMX</name>
<gene>
    <name evidence="1" type="ORF">F2P81_003479</name>
</gene>
<proteinExistence type="predicted"/>